<dbReference type="InterPro" id="IPR016024">
    <property type="entry name" value="ARM-type_fold"/>
</dbReference>
<organism evidence="2 3">
    <name type="scientific">Hermanssonia centrifuga</name>
    <dbReference type="NCBI Taxonomy" id="98765"/>
    <lineage>
        <taxon>Eukaryota</taxon>
        <taxon>Fungi</taxon>
        <taxon>Dikarya</taxon>
        <taxon>Basidiomycota</taxon>
        <taxon>Agaricomycotina</taxon>
        <taxon>Agaricomycetes</taxon>
        <taxon>Polyporales</taxon>
        <taxon>Meruliaceae</taxon>
        <taxon>Hermanssonia</taxon>
    </lineage>
</organism>
<dbReference type="Proteomes" id="UP000186601">
    <property type="component" value="Unassembled WGS sequence"/>
</dbReference>
<dbReference type="OrthoDB" id="3262357at2759"/>
<evidence type="ECO:0000313" key="2">
    <source>
        <dbReference type="EMBL" id="PSR80459.1"/>
    </source>
</evidence>
<feature type="compositionally biased region" description="Polar residues" evidence="1">
    <location>
        <begin position="127"/>
        <end position="140"/>
    </location>
</feature>
<gene>
    <name evidence="2" type="ORF">PHLCEN_2v6716</name>
</gene>
<evidence type="ECO:0000313" key="3">
    <source>
        <dbReference type="Proteomes" id="UP000186601"/>
    </source>
</evidence>
<feature type="region of interest" description="Disordered" evidence="1">
    <location>
        <begin position="87"/>
        <end position="163"/>
    </location>
</feature>
<accession>A0A2R6NYK7</accession>
<protein>
    <submittedName>
        <fullName evidence="2">Uncharacterized protein</fullName>
    </submittedName>
</protein>
<proteinExistence type="predicted"/>
<reference evidence="2 3" key="1">
    <citation type="submission" date="2018-02" db="EMBL/GenBank/DDBJ databases">
        <title>Genome sequence of the basidiomycete white-rot fungus Phlebia centrifuga.</title>
        <authorList>
            <person name="Granchi Z."/>
            <person name="Peng M."/>
            <person name="de Vries R.P."/>
            <person name="Hilden K."/>
            <person name="Makela M.R."/>
            <person name="Grigoriev I."/>
            <person name="Riley R."/>
        </authorList>
    </citation>
    <scope>NUCLEOTIDE SEQUENCE [LARGE SCALE GENOMIC DNA]</scope>
    <source>
        <strain evidence="2 3">FBCC195</strain>
    </source>
</reference>
<dbReference type="AlphaFoldDB" id="A0A2R6NYK7"/>
<dbReference type="STRING" id="98765.A0A2R6NYK7"/>
<keyword evidence="3" id="KW-1185">Reference proteome</keyword>
<sequence length="163" mass="17601">MSSPVTVGIAKSQFFNRIIDKLTNSTKAVVRLNLLRILRTVCDVHPNRAMLVERFGIYDIVRRLSKHDGAVLVRELAREIMPTLAPALKPLSSRAGKGPDTPKSAIAPKKKMRRAASESAAAVVPTFTGSQVRQTLRNATGGSGSRLPRQSHSEAPQQAGGHS</sequence>
<dbReference type="EMBL" id="MLYV02000653">
    <property type="protein sequence ID" value="PSR80459.1"/>
    <property type="molecule type" value="Genomic_DNA"/>
</dbReference>
<comment type="caution">
    <text evidence="2">The sequence shown here is derived from an EMBL/GenBank/DDBJ whole genome shotgun (WGS) entry which is preliminary data.</text>
</comment>
<name>A0A2R6NYK7_9APHY</name>
<evidence type="ECO:0000256" key="1">
    <source>
        <dbReference type="SAM" id="MobiDB-lite"/>
    </source>
</evidence>
<dbReference type="SUPFAM" id="SSF48371">
    <property type="entry name" value="ARM repeat"/>
    <property type="match status" value="1"/>
</dbReference>